<dbReference type="EMBL" id="JABFCS010000001">
    <property type="protein sequence ID" value="NNU42612.1"/>
    <property type="molecule type" value="Genomic_DNA"/>
</dbReference>
<proteinExistence type="predicted"/>
<dbReference type="AlphaFoldDB" id="A0A849K291"/>
<comment type="caution">
    <text evidence="2">The sequence shown here is derived from an EMBL/GenBank/DDBJ whole genome shotgun (WGS) entry which is preliminary data.</text>
</comment>
<dbReference type="Proteomes" id="UP000552954">
    <property type="component" value="Unassembled WGS sequence"/>
</dbReference>
<accession>A0A849K291</accession>
<reference evidence="2 3" key="1">
    <citation type="submission" date="2020-05" db="EMBL/GenBank/DDBJ databases">
        <authorList>
            <person name="Khan S.A."/>
            <person name="Jeon C.O."/>
            <person name="Chun B.H."/>
        </authorList>
    </citation>
    <scope>NUCLEOTIDE SEQUENCE [LARGE SCALE GENOMIC DNA]</scope>
    <source>
        <strain evidence="2 3">B156</strain>
    </source>
</reference>
<reference evidence="2 3" key="2">
    <citation type="submission" date="2020-06" db="EMBL/GenBank/DDBJ databases">
        <title>Ramlibacter rhizophilus sp. nov., isolated from rhizosphere soil of national flower Mugunghwa from South Korea.</title>
        <authorList>
            <person name="Zheng-Fei Y."/>
            <person name="Huan T."/>
        </authorList>
    </citation>
    <scope>NUCLEOTIDE SEQUENCE [LARGE SCALE GENOMIC DNA]</scope>
    <source>
        <strain evidence="2 3">B156</strain>
    </source>
</reference>
<protein>
    <submittedName>
        <fullName evidence="2">Uncharacterized protein</fullName>
    </submittedName>
</protein>
<organism evidence="2 3">
    <name type="scientific">Ramlibacter montanisoli</name>
    <dbReference type="NCBI Taxonomy" id="2732512"/>
    <lineage>
        <taxon>Bacteria</taxon>
        <taxon>Pseudomonadati</taxon>
        <taxon>Pseudomonadota</taxon>
        <taxon>Betaproteobacteria</taxon>
        <taxon>Burkholderiales</taxon>
        <taxon>Comamonadaceae</taxon>
        <taxon>Ramlibacter</taxon>
    </lineage>
</organism>
<evidence type="ECO:0000256" key="1">
    <source>
        <dbReference type="SAM" id="MobiDB-lite"/>
    </source>
</evidence>
<evidence type="ECO:0000313" key="3">
    <source>
        <dbReference type="Proteomes" id="UP000552954"/>
    </source>
</evidence>
<evidence type="ECO:0000313" key="2">
    <source>
        <dbReference type="EMBL" id="NNU42612.1"/>
    </source>
</evidence>
<dbReference type="RefSeq" id="WP_171556956.1">
    <property type="nucleotide sequence ID" value="NZ_JABFCS010000001.1"/>
</dbReference>
<feature type="region of interest" description="Disordered" evidence="1">
    <location>
        <begin position="223"/>
        <end position="247"/>
    </location>
</feature>
<sequence>MPRPATMPCWENARSRLPLARPLAHFAAAGALEVAVQDRARHGPERRDAGEAVDHGDVLEQQAHAVPAALAALLAQRAGEPRCLIGGTAFARVAACHLAGDGVLRLRVHRVAAEEVDLLEVGEQAGAGAGAGHALQLLDGQEFVLLERIGEEHVALPVVARDDQHVAGHLGFARGRQPVLAVLLHQLDELVLVRRQELAEGLLLVGGVDGDRADGLLLRDRERRQEAGRQQAEQSGSTHDVRTSIQG</sequence>
<feature type="compositionally biased region" description="Polar residues" evidence="1">
    <location>
        <begin position="235"/>
        <end position="247"/>
    </location>
</feature>
<keyword evidence="3" id="KW-1185">Reference proteome</keyword>
<name>A0A849K291_9BURK</name>
<gene>
    <name evidence="2" type="ORF">HK415_04680</name>
</gene>